<comment type="caution">
    <text evidence="1">The sequence shown here is derived from an EMBL/GenBank/DDBJ whole genome shotgun (WGS) entry which is preliminary data.</text>
</comment>
<organism evidence="1 2">
    <name type="scientific">Potamilus streckersoni</name>
    <dbReference type="NCBI Taxonomy" id="2493646"/>
    <lineage>
        <taxon>Eukaryota</taxon>
        <taxon>Metazoa</taxon>
        <taxon>Spiralia</taxon>
        <taxon>Lophotrochozoa</taxon>
        <taxon>Mollusca</taxon>
        <taxon>Bivalvia</taxon>
        <taxon>Autobranchia</taxon>
        <taxon>Heteroconchia</taxon>
        <taxon>Palaeoheterodonta</taxon>
        <taxon>Unionida</taxon>
        <taxon>Unionoidea</taxon>
        <taxon>Unionidae</taxon>
        <taxon>Ambleminae</taxon>
        <taxon>Lampsilini</taxon>
        <taxon>Potamilus</taxon>
    </lineage>
</organism>
<reference evidence="1" key="1">
    <citation type="journal article" date="2021" name="Genome Biol. Evol.">
        <title>A High-Quality Reference Genome for a Parasitic Bivalve with Doubly Uniparental Inheritance (Bivalvia: Unionida).</title>
        <authorList>
            <person name="Smith C.H."/>
        </authorList>
    </citation>
    <scope>NUCLEOTIDE SEQUENCE</scope>
    <source>
        <strain evidence="1">CHS0354</strain>
    </source>
</reference>
<reference evidence="1" key="3">
    <citation type="submission" date="2023-05" db="EMBL/GenBank/DDBJ databases">
        <authorList>
            <person name="Smith C.H."/>
        </authorList>
    </citation>
    <scope>NUCLEOTIDE SEQUENCE</scope>
    <source>
        <strain evidence="1">CHS0354</strain>
        <tissue evidence="1">Mantle</tissue>
    </source>
</reference>
<protein>
    <submittedName>
        <fullName evidence="1">Uncharacterized protein</fullName>
    </submittedName>
</protein>
<evidence type="ECO:0000313" key="1">
    <source>
        <dbReference type="EMBL" id="KAK3595410.1"/>
    </source>
</evidence>
<dbReference type="EMBL" id="JAEAOA010000272">
    <property type="protein sequence ID" value="KAK3595410.1"/>
    <property type="molecule type" value="Genomic_DNA"/>
</dbReference>
<gene>
    <name evidence="1" type="ORF">CHS0354_003399</name>
</gene>
<name>A0AAE0W048_9BIVA</name>
<evidence type="ECO:0000313" key="2">
    <source>
        <dbReference type="Proteomes" id="UP001195483"/>
    </source>
</evidence>
<dbReference type="AlphaFoldDB" id="A0AAE0W048"/>
<proteinExistence type="predicted"/>
<sequence>MSDIKSVPLELQGHINKFNFKPKGEKFKFMNIEVLGEELHKRQNFRLETTCHEQIDSSTKAPYTLQVSYEICSRKTIMELNHNKEYKKDVQENEK</sequence>
<reference evidence="1" key="2">
    <citation type="journal article" date="2021" name="Genome Biol. Evol.">
        <title>Developing a high-quality reference genome for a parasitic bivalve with doubly uniparental inheritance (Bivalvia: Unionida).</title>
        <authorList>
            <person name="Smith C.H."/>
        </authorList>
    </citation>
    <scope>NUCLEOTIDE SEQUENCE</scope>
    <source>
        <strain evidence="1">CHS0354</strain>
        <tissue evidence="1">Mantle</tissue>
    </source>
</reference>
<keyword evidence="2" id="KW-1185">Reference proteome</keyword>
<dbReference type="Proteomes" id="UP001195483">
    <property type="component" value="Unassembled WGS sequence"/>
</dbReference>
<accession>A0AAE0W048</accession>